<dbReference type="GO" id="GO:0003924">
    <property type="term" value="F:GTPase activity"/>
    <property type="evidence" value="ECO:0007669"/>
    <property type="project" value="InterPro"/>
</dbReference>
<evidence type="ECO:0000256" key="2">
    <source>
        <dbReference type="ARBA" id="ARBA00022741"/>
    </source>
</evidence>
<name>A0A915PL96_9BILA</name>
<dbReference type="GO" id="GO:0005525">
    <property type="term" value="F:GTP binding"/>
    <property type="evidence" value="ECO:0007669"/>
    <property type="project" value="InterPro"/>
</dbReference>
<dbReference type="AlphaFoldDB" id="A0A915PL96"/>
<comment type="similarity">
    <text evidence="1">Belongs to the small GTPase superfamily. Rab family.</text>
</comment>
<dbReference type="Pfam" id="PF00071">
    <property type="entry name" value="Ras"/>
    <property type="match status" value="1"/>
</dbReference>
<sequence>MLPWYQQKLTLSYFQFRAVRAGKSTIIKILTGKYNFTNKDYEMTQGVELYDKTLESYGHTMDVVLVDTAGHQLYKWLLNSICDENAFYALCFDFTNKDSLGVLQAHFEQLKIKKSVLIGCKYDLQSRHTISLADAEEFATNNNLKLHLTSAVAFVTNFKLFPLRVYFYRCTPKSIRRS</sequence>
<dbReference type="InterPro" id="IPR027417">
    <property type="entry name" value="P-loop_NTPase"/>
</dbReference>
<evidence type="ECO:0000256" key="1">
    <source>
        <dbReference type="ARBA" id="ARBA00006270"/>
    </source>
</evidence>
<dbReference type="SUPFAM" id="SSF52540">
    <property type="entry name" value="P-loop containing nucleoside triphosphate hydrolases"/>
    <property type="match status" value="1"/>
</dbReference>
<keyword evidence="2" id="KW-0547">Nucleotide-binding</keyword>
<keyword evidence="3" id="KW-1185">Reference proteome</keyword>
<reference evidence="4" key="1">
    <citation type="submission" date="2022-11" db="UniProtKB">
        <authorList>
            <consortium name="WormBaseParasite"/>
        </authorList>
    </citation>
    <scope>IDENTIFICATION</scope>
</reference>
<organism evidence="3 4">
    <name type="scientific">Setaria digitata</name>
    <dbReference type="NCBI Taxonomy" id="48799"/>
    <lineage>
        <taxon>Eukaryota</taxon>
        <taxon>Metazoa</taxon>
        <taxon>Ecdysozoa</taxon>
        <taxon>Nematoda</taxon>
        <taxon>Chromadorea</taxon>
        <taxon>Rhabditida</taxon>
        <taxon>Spirurina</taxon>
        <taxon>Spiruromorpha</taxon>
        <taxon>Filarioidea</taxon>
        <taxon>Setariidae</taxon>
        <taxon>Setaria</taxon>
    </lineage>
</organism>
<dbReference type="PANTHER" id="PTHR47978">
    <property type="match status" value="1"/>
</dbReference>
<dbReference type="Proteomes" id="UP000887581">
    <property type="component" value="Unplaced"/>
</dbReference>
<dbReference type="InterPro" id="IPR001806">
    <property type="entry name" value="Small_GTPase"/>
</dbReference>
<evidence type="ECO:0000313" key="3">
    <source>
        <dbReference type="Proteomes" id="UP000887581"/>
    </source>
</evidence>
<dbReference type="WBParaSite" id="sdigi.contig228.g6388.t1">
    <property type="protein sequence ID" value="sdigi.contig228.g6388.t1"/>
    <property type="gene ID" value="sdigi.contig228.g6388"/>
</dbReference>
<proteinExistence type="inferred from homology"/>
<dbReference type="Gene3D" id="3.40.50.300">
    <property type="entry name" value="P-loop containing nucleotide triphosphate hydrolases"/>
    <property type="match status" value="1"/>
</dbReference>
<evidence type="ECO:0000313" key="4">
    <source>
        <dbReference type="WBParaSite" id="sdigi.contig228.g6388.t1"/>
    </source>
</evidence>
<protein>
    <submittedName>
        <fullName evidence="4">GTP-binding protein</fullName>
    </submittedName>
</protein>
<accession>A0A915PL96</accession>